<evidence type="ECO:0000313" key="4">
    <source>
        <dbReference type="EMBL" id="KAF2187609.1"/>
    </source>
</evidence>
<dbReference type="GO" id="GO:0085020">
    <property type="term" value="P:protein K6-linked ubiquitination"/>
    <property type="evidence" value="ECO:0007669"/>
    <property type="project" value="TreeGrafter"/>
</dbReference>
<organism evidence="4 5">
    <name type="scientific">Zopfia rhizophila CBS 207.26</name>
    <dbReference type="NCBI Taxonomy" id="1314779"/>
    <lineage>
        <taxon>Eukaryota</taxon>
        <taxon>Fungi</taxon>
        <taxon>Dikarya</taxon>
        <taxon>Ascomycota</taxon>
        <taxon>Pezizomycotina</taxon>
        <taxon>Dothideomycetes</taxon>
        <taxon>Dothideomycetes incertae sedis</taxon>
        <taxon>Zopfiaceae</taxon>
        <taxon>Zopfia</taxon>
    </lineage>
</organism>
<evidence type="ECO:0000256" key="3">
    <source>
        <dbReference type="PROSITE-ProRule" id="PRU00023"/>
    </source>
</evidence>
<dbReference type="SUPFAM" id="SSF48403">
    <property type="entry name" value="Ankyrin repeat"/>
    <property type="match status" value="1"/>
</dbReference>
<dbReference type="OrthoDB" id="195446at2759"/>
<keyword evidence="5" id="KW-1185">Reference proteome</keyword>
<dbReference type="PROSITE" id="PS50088">
    <property type="entry name" value="ANK_REPEAT"/>
    <property type="match status" value="2"/>
</dbReference>
<accession>A0A6A6EAQ5</accession>
<dbReference type="InterPro" id="IPR036770">
    <property type="entry name" value="Ankyrin_rpt-contain_sf"/>
</dbReference>
<dbReference type="PANTHER" id="PTHR24171:SF8">
    <property type="entry name" value="BRCA1-ASSOCIATED RING DOMAIN PROTEIN 1"/>
    <property type="match status" value="1"/>
</dbReference>
<feature type="repeat" description="ANK" evidence="3">
    <location>
        <begin position="305"/>
        <end position="327"/>
    </location>
</feature>
<evidence type="ECO:0000256" key="1">
    <source>
        <dbReference type="ARBA" id="ARBA00022737"/>
    </source>
</evidence>
<dbReference type="Proteomes" id="UP000800200">
    <property type="component" value="Unassembled WGS sequence"/>
</dbReference>
<dbReference type="InterPro" id="IPR002110">
    <property type="entry name" value="Ankyrin_rpt"/>
</dbReference>
<proteinExistence type="predicted"/>
<name>A0A6A6EAQ5_9PEZI</name>
<gene>
    <name evidence="4" type="ORF">K469DRAFT_685510</name>
</gene>
<dbReference type="GO" id="GO:0004842">
    <property type="term" value="F:ubiquitin-protein transferase activity"/>
    <property type="evidence" value="ECO:0007669"/>
    <property type="project" value="TreeGrafter"/>
</dbReference>
<evidence type="ECO:0000313" key="5">
    <source>
        <dbReference type="Proteomes" id="UP000800200"/>
    </source>
</evidence>
<keyword evidence="1" id="KW-0677">Repeat</keyword>
<dbReference type="AlphaFoldDB" id="A0A6A6EAQ5"/>
<evidence type="ECO:0000256" key="2">
    <source>
        <dbReference type="ARBA" id="ARBA00023043"/>
    </source>
</evidence>
<dbReference type="PROSITE" id="PS50297">
    <property type="entry name" value="ANK_REP_REGION"/>
    <property type="match status" value="1"/>
</dbReference>
<dbReference type="PANTHER" id="PTHR24171">
    <property type="entry name" value="ANKYRIN REPEAT DOMAIN-CONTAINING PROTEIN 39-RELATED"/>
    <property type="match status" value="1"/>
</dbReference>
<protein>
    <submittedName>
        <fullName evidence="4">Uncharacterized protein</fullName>
    </submittedName>
</protein>
<feature type="repeat" description="ANK" evidence="3">
    <location>
        <begin position="239"/>
        <end position="271"/>
    </location>
</feature>
<dbReference type="Pfam" id="PF00023">
    <property type="entry name" value="Ank"/>
    <property type="match status" value="1"/>
</dbReference>
<reference evidence="4" key="1">
    <citation type="journal article" date="2020" name="Stud. Mycol.">
        <title>101 Dothideomycetes genomes: a test case for predicting lifestyles and emergence of pathogens.</title>
        <authorList>
            <person name="Haridas S."/>
            <person name="Albert R."/>
            <person name="Binder M."/>
            <person name="Bloem J."/>
            <person name="Labutti K."/>
            <person name="Salamov A."/>
            <person name="Andreopoulos B."/>
            <person name="Baker S."/>
            <person name="Barry K."/>
            <person name="Bills G."/>
            <person name="Bluhm B."/>
            <person name="Cannon C."/>
            <person name="Castanera R."/>
            <person name="Culley D."/>
            <person name="Daum C."/>
            <person name="Ezra D."/>
            <person name="Gonzalez J."/>
            <person name="Henrissat B."/>
            <person name="Kuo A."/>
            <person name="Liang C."/>
            <person name="Lipzen A."/>
            <person name="Lutzoni F."/>
            <person name="Magnuson J."/>
            <person name="Mondo S."/>
            <person name="Nolan M."/>
            <person name="Ohm R."/>
            <person name="Pangilinan J."/>
            <person name="Park H.-J."/>
            <person name="Ramirez L."/>
            <person name="Alfaro M."/>
            <person name="Sun H."/>
            <person name="Tritt A."/>
            <person name="Yoshinaga Y."/>
            <person name="Zwiers L.-H."/>
            <person name="Turgeon B."/>
            <person name="Goodwin S."/>
            <person name="Spatafora J."/>
            <person name="Crous P."/>
            <person name="Grigoriev I."/>
        </authorList>
    </citation>
    <scope>NUCLEOTIDE SEQUENCE</scope>
    <source>
        <strain evidence="4">CBS 207.26</strain>
    </source>
</reference>
<sequence length="327" mass="36963">MFRTRAGTLLRARLQLNLFQLRKWAETSKQCSKTCLTDSNIRMRRSYAPWLLGTLPVSTKPGHYFSASPRLRHRDCVTAVGISASRGHGNATGEQIPWFDAVATDPYDTLEVIAPFVLVDREGKAPSVKLSHYSLNEYLCSDNIRQGLAKFFHVDIKEADAWLASICLQYLTFSIFDSPLEDNPTKSSHVKKQTRQYTFLHYAALDWFKHMYSAKRYKWISRAISKASGASIDVATYERELMALHLATEFGRQETFDFLLGAGANPPARSASRTTPFDRVTQDSSLHTLCRPKACGSDVDARTWDGWTPLMEAVEEGRENVVDLLLK</sequence>
<dbReference type="EMBL" id="ML994626">
    <property type="protein sequence ID" value="KAF2187609.1"/>
    <property type="molecule type" value="Genomic_DNA"/>
</dbReference>
<dbReference type="Gene3D" id="1.25.40.20">
    <property type="entry name" value="Ankyrin repeat-containing domain"/>
    <property type="match status" value="2"/>
</dbReference>
<keyword evidence="2 3" id="KW-0040">ANK repeat</keyword>